<protein>
    <recommendedName>
        <fullName evidence="2">ABC transporter domain-containing protein</fullName>
    </recommendedName>
</protein>
<name>A0A382JBU0_9ZZZZ</name>
<keyword evidence="1" id="KW-0813">Transport</keyword>
<sequence length="82" mass="9347">MNFRQLQEVRSNIGMVFQFGALFDSLTVRENISLALQKLTKLTKIEINDRVCDSLRQVDMENTEKLMPSELSGGMKKRIGIA</sequence>
<dbReference type="GO" id="GO:0005524">
    <property type="term" value="F:ATP binding"/>
    <property type="evidence" value="ECO:0007669"/>
    <property type="project" value="InterPro"/>
</dbReference>
<dbReference type="InterPro" id="IPR027417">
    <property type="entry name" value="P-loop_NTPase"/>
</dbReference>
<dbReference type="EMBL" id="UINC01072823">
    <property type="protein sequence ID" value="SVC08737.1"/>
    <property type="molecule type" value="Genomic_DNA"/>
</dbReference>
<evidence type="ECO:0000256" key="1">
    <source>
        <dbReference type="ARBA" id="ARBA00022448"/>
    </source>
</evidence>
<evidence type="ECO:0000259" key="2">
    <source>
        <dbReference type="Pfam" id="PF00005"/>
    </source>
</evidence>
<dbReference type="InterPro" id="IPR003439">
    <property type="entry name" value="ABC_transporter-like_ATP-bd"/>
</dbReference>
<evidence type="ECO:0000313" key="3">
    <source>
        <dbReference type="EMBL" id="SVC08737.1"/>
    </source>
</evidence>
<dbReference type="PANTHER" id="PTHR43023:SF6">
    <property type="entry name" value="INTERMEMBRANE PHOSPHOLIPID TRANSPORT SYSTEM ATP-BINDING PROTEIN MLAF"/>
    <property type="match status" value="1"/>
</dbReference>
<feature type="domain" description="ABC transporter" evidence="2">
    <location>
        <begin position="4"/>
        <end position="82"/>
    </location>
</feature>
<organism evidence="3">
    <name type="scientific">marine metagenome</name>
    <dbReference type="NCBI Taxonomy" id="408172"/>
    <lineage>
        <taxon>unclassified sequences</taxon>
        <taxon>metagenomes</taxon>
        <taxon>ecological metagenomes</taxon>
    </lineage>
</organism>
<dbReference type="PANTHER" id="PTHR43023">
    <property type="entry name" value="PROTEIN TRIGALACTOSYLDIACYLGLYCEROL 3, CHLOROPLASTIC"/>
    <property type="match status" value="1"/>
</dbReference>
<dbReference type="Pfam" id="PF00005">
    <property type="entry name" value="ABC_tran"/>
    <property type="match status" value="1"/>
</dbReference>
<dbReference type="SUPFAM" id="SSF52540">
    <property type="entry name" value="P-loop containing nucleoside triphosphate hydrolases"/>
    <property type="match status" value="1"/>
</dbReference>
<dbReference type="Gene3D" id="3.40.50.300">
    <property type="entry name" value="P-loop containing nucleotide triphosphate hydrolases"/>
    <property type="match status" value="1"/>
</dbReference>
<reference evidence="3" key="1">
    <citation type="submission" date="2018-05" db="EMBL/GenBank/DDBJ databases">
        <authorList>
            <person name="Lanie J.A."/>
            <person name="Ng W.-L."/>
            <person name="Kazmierczak K.M."/>
            <person name="Andrzejewski T.M."/>
            <person name="Davidsen T.M."/>
            <person name="Wayne K.J."/>
            <person name="Tettelin H."/>
            <person name="Glass J.I."/>
            <person name="Rusch D."/>
            <person name="Podicherti R."/>
            <person name="Tsui H.-C.T."/>
            <person name="Winkler M.E."/>
        </authorList>
    </citation>
    <scope>NUCLEOTIDE SEQUENCE</scope>
</reference>
<dbReference type="GO" id="GO:0016887">
    <property type="term" value="F:ATP hydrolysis activity"/>
    <property type="evidence" value="ECO:0007669"/>
    <property type="project" value="InterPro"/>
</dbReference>
<proteinExistence type="predicted"/>
<feature type="non-terminal residue" evidence="3">
    <location>
        <position position="82"/>
    </location>
</feature>
<accession>A0A382JBU0</accession>
<gene>
    <name evidence="3" type="ORF">METZ01_LOCUS261591</name>
</gene>
<dbReference type="AlphaFoldDB" id="A0A382JBU0"/>